<dbReference type="InterPro" id="IPR015187">
    <property type="entry name" value="BRCA2_OB_1"/>
</dbReference>
<sequence>LLTKPWVDNHWALILWKLAGHIALDPRDGQIDRWSFKTIVDQLCYRFEREINQARRPALRLITTRDATPAAPMVLCVSNITWGDPVVGENGSPTEPRLELEVTDGWYRLRAQIDAPMARAVRRGVIRIGRKIAISGARLGPPGKEPREVLEAYNSMHLILSGNSTHLAPWHAKLGFQVHGGPYVATLNSLTAGGGAVCLVDVVIKRTFPVAFFEFFEDEDGNRRREGPRNEQAQAKADDEDKVCIYLYSPSHVRKRETVASKLLDEHEKKVHRYTGYADRLEHPPDHIDGLYDQLEEPAGANMVLSTINASDAAWLAHMIREQTDQERERFNEELQKEMQASRMGSVNTACPPRNIRSFRVVVVQDAQTCRRPQIRSAQLTVWDVTTLELYEGRPPGTVEVGHRFLITNLMPIQQSSWMDSSEPGAEIYLATRRDSRWRRIV</sequence>
<dbReference type="AlphaFoldDB" id="A0A0D7APM7"/>
<evidence type="ECO:0000313" key="3">
    <source>
        <dbReference type="Proteomes" id="UP000054144"/>
    </source>
</evidence>
<dbReference type="GO" id="GO:0000724">
    <property type="term" value="P:double-strand break repair via homologous recombination"/>
    <property type="evidence" value="ECO:0007669"/>
    <property type="project" value="InterPro"/>
</dbReference>
<feature type="non-terminal residue" evidence="2">
    <location>
        <position position="1"/>
    </location>
</feature>
<dbReference type="Gene3D" id="2.40.50.140">
    <property type="entry name" value="Nucleic acid-binding proteins"/>
    <property type="match status" value="3"/>
</dbReference>
<dbReference type="OrthoDB" id="21095at2759"/>
<evidence type="ECO:0000313" key="2">
    <source>
        <dbReference type="EMBL" id="KIY53699.1"/>
    </source>
</evidence>
<dbReference type="InterPro" id="IPR012340">
    <property type="entry name" value="NA-bd_OB-fold"/>
</dbReference>
<dbReference type="InterPro" id="IPR036315">
    <property type="entry name" value="BRCA2_hlx_sf"/>
</dbReference>
<dbReference type="Proteomes" id="UP000054144">
    <property type="component" value="Unassembled WGS sequence"/>
</dbReference>
<dbReference type="Pfam" id="PF09103">
    <property type="entry name" value="BRCA-2_OB1"/>
    <property type="match status" value="1"/>
</dbReference>
<reference evidence="2 3" key="1">
    <citation type="journal article" date="2015" name="Fungal Genet. Biol.">
        <title>Evolution of novel wood decay mechanisms in Agaricales revealed by the genome sequences of Fistulina hepatica and Cylindrobasidium torrendii.</title>
        <authorList>
            <person name="Floudas D."/>
            <person name="Held B.W."/>
            <person name="Riley R."/>
            <person name="Nagy L.G."/>
            <person name="Koehler G."/>
            <person name="Ransdell A.S."/>
            <person name="Younus H."/>
            <person name="Chow J."/>
            <person name="Chiniquy J."/>
            <person name="Lipzen A."/>
            <person name="Tritt A."/>
            <person name="Sun H."/>
            <person name="Haridas S."/>
            <person name="LaButti K."/>
            <person name="Ohm R.A."/>
            <person name="Kues U."/>
            <person name="Blanchette R.A."/>
            <person name="Grigoriev I.V."/>
            <person name="Minto R.E."/>
            <person name="Hibbett D.S."/>
        </authorList>
    </citation>
    <scope>NUCLEOTIDE SEQUENCE [LARGE SCALE GENOMIC DNA]</scope>
    <source>
        <strain evidence="2 3">ATCC 64428</strain>
    </source>
</reference>
<gene>
    <name evidence="2" type="ORF">FISHEDRAFT_32826</name>
</gene>
<dbReference type="CDD" id="cd04493">
    <property type="entry name" value="BRCA2DBD_OB1"/>
    <property type="match status" value="1"/>
</dbReference>
<name>A0A0D7APM7_9AGAR</name>
<evidence type="ECO:0000259" key="1">
    <source>
        <dbReference type="Pfam" id="PF09103"/>
    </source>
</evidence>
<proteinExistence type="predicted"/>
<dbReference type="SUPFAM" id="SSF50249">
    <property type="entry name" value="Nucleic acid-binding proteins"/>
    <property type="match status" value="2"/>
</dbReference>
<protein>
    <recommendedName>
        <fullName evidence="1">BRCA2 OB1 domain-containing protein</fullName>
    </recommendedName>
</protein>
<dbReference type="SUPFAM" id="SSF81872">
    <property type="entry name" value="BRCA2 helical domain"/>
    <property type="match status" value="1"/>
</dbReference>
<dbReference type="InterPro" id="IPR015525">
    <property type="entry name" value="BRCA2"/>
</dbReference>
<dbReference type="GO" id="GO:0006355">
    <property type="term" value="P:regulation of DNA-templated transcription"/>
    <property type="evidence" value="ECO:0007669"/>
    <property type="project" value="TreeGrafter"/>
</dbReference>
<accession>A0A0D7APM7</accession>
<keyword evidence="3" id="KW-1185">Reference proteome</keyword>
<dbReference type="PANTHER" id="PTHR11289:SF0">
    <property type="entry name" value="BREAST CANCER TYPE 2 SUSCEPTIBILITY PROTEIN"/>
    <property type="match status" value="1"/>
</dbReference>
<organism evidence="2 3">
    <name type="scientific">Fistulina hepatica ATCC 64428</name>
    <dbReference type="NCBI Taxonomy" id="1128425"/>
    <lineage>
        <taxon>Eukaryota</taxon>
        <taxon>Fungi</taxon>
        <taxon>Dikarya</taxon>
        <taxon>Basidiomycota</taxon>
        <taxon>Agaricomycotina</taxon>
        <taxon>Agaricomycetes</taxon>
        <taxon>Agaricomycetidae</taxon>
        <taxon>Agaricales</taxon>
        <taxon>Fistulinaceae</taxon>
        <taxon>Fistulina</taxon>
    </lineage>
</organism>
<dbReference type="PANTHER" id="PTHR11289">
    <property type="entry name" value="BREAST CANCER TYPE 2 SUSCEPTIBILITY PROTEIN BRCA2"/>
    <property type="match status" value="1"/>
</dbReference>
<feature type="domain" description="BRCA2 OB1" evidence="1">
    <location>
        <begin position="57"/>
        <end position="177"/>
    </location>
</feature>
<dbReference type="EMBL" id="KN881591">
    <property type="protein sequence ID" value="KIY53699.1"/>
    <property type="molecule type" value="Genomic_DNA"/>
</dbReference>